<name>A0A1G8YB23_9EURY</name>
<dbReference type="AlphaFoldDB" id="A0A1G8YB23"/>
<dbReference type="Pfam" id="PF25207">
    <property type="entry name" value="DUF7837"/>
    <property type="match status" value="1"/>
</dbReference>
<organism evidence="2 3">
    <name type="scientific">Halovenus aranensis</name>
    <dbReference type="NCBI Taxonomy" id="890420"/>
    <lineage>
        <taxon>Archaea</taxon>
        <taxon>Methanobacteriati</taxon>
        <taxon>Methanobacteriota</taxon>
        <taxon>Stenosarchaea group</taxon>
        <taxon>Halobacteria</taxon>
        <taxon>Halobacteriales</taxon>
        <taxon>Haloarculaceae</taxon>
        <taxon>Halovenus</taxon>
    </lineage>
</organism>
<proteinExistence type="predicted"/>
<sequence length="51" mass="5624">MTPDDTQILGRCPDCGERIPTAWLLVKYEKDDGETGIWAECPDCADVVAPE</sequence>
<keyword evidence="3" id="KW-1185">Reference proteome</keyword>
<evidence type="ECO:0000313" key="3">
    <source>
        <dbReference type="Proteomes" id="UP000198856"/>
    </source>
</evidence>
<gene>
    <name evidence="2" type="ORF">SAMN05216226_1146</name>
</gene>
<dbReference type="OrthoDB" id="216193at2157"/>
<dbReference type="RefSeq" id="WP_176765330.1">
    <property type="nucleotide sequence ID" value="NZ_FNFC01000014.1"/>
</dbReference>
<feature type="domain" description="DUF7837" evidence="1">
    <location>
        <begin position="5"/>
        <end position="51"/>
    </location>
</feature>
<evidence type="ECO:0000313" key="2">
    <source>
        <dbReference type="EMBL" id="SDJ99887.1"/>
    </source>
</evidence>
<dbReference type="EMBL" id="FNFC01000014">
    <property type="protein sequence ID" value="SDJ99887.1"/>
    <property type="molecule type" value="Genomic_DNA"/>
</dbReference>
<evidence type="ECO:0000259" key="1">
    <source>
        <dbReference type="Pfam" id="PF25207"/>
    </source>
</evidence>
<dbReference type="InterPro" id="IPR057159">
    <property type="entry name" value="DUF7837"/>
</dbReference>
<dbReference type="Proteomes" id="UP000198856">
    <property type="component" value="Unassembled WGS sequence"/>
</dbReference>
<reference evidence="2 3" key="1">
    <citation type="submission" date="2016-10" db="EMBL/GenBank/DDBJ databases">
        <authorList>
            <person name="de Groot N.N."/>
        </authorList>
    </citation>
    <scope>NUCLEOTIDE SEQUENCE [LARGE SCALE GENOMIC DNA]</scope>
    <source>
        <strain evidence="2 3">IBRC-M10015</strain>
    </source>
</reference>
<protein>
    <recommendedName>
        <fullName evidence="1">DUF7837 domain-containing protein</fullName>
    </recommendedName>
</protein>
<accession>A0A1G8YB23</accession>